<accession>A0A7W2AHA7</accession>
<sequence>MHSMSSQATPDALPLAVHAASLVLAVLLSSLLVCLASKNRGKIPCMSGMMTAMTNATMSGLTTGTVLGIMQMTMFVPTAVATLFGLAVGYLTGRPYGLIAVIDGMLAGIMGGLMGAMLGVMVMNDHPTDTVLLIDLLFVILTACSVKHGESFSAILKTIQKRSCSGTRGGSPWRNRLNAWNATSKDRAVVVISARSKTRINTRKSEEDFI</sequence>
<dbReference type="AlphaFoldDB" id="A0A7W2AHA7"/>
<evidence type="ECO:0000313" key="3">
    <source>
        <dbReference type="Proteomes" id="UP000530514"/>
    </source>
</evidence>
<feature type="transmembrane region" description="Helical" evidence="1">
    <location>
        <begin position="105"/>
        <end position="124"/>
    </location>
</feature>
<dbReference type="Proteomes" id="UP000530514">
    <property type="component" value="Unassembled WGS sequence"/>
</dbReference>
<name>A0A7W2AHA7_9BACL</name>
<keyword evidence="1" id="KW-1133">Transmembrane helix</keyword>
<keyword evidence="3" id="KW-1185">Reference proteome</keyword>
<keyword evidence="1" id="KW-0812">Transmembrane</keyword>
<organism evidence="2 3">
    <name type="scientific">Thermoactinomyces daqus</name>
    <dbReference type="NCBI Taxonomy" id="1329516"/>
    <lineage>
        <taxon>Bacteria</taxon>
        <taxon>Bacillati</taxon>
        <taxon>Bacillota</taxon>
        <taxon>Bacilli</taxon>
        <taxon>Bacillales</taxon>
        <taxon>Thermoactinomycetaceae</taxon>
        <taxon>Thermoactinomyces</taxon>
    </lineage>
</organism>
<dbReference type="OrthoDB" id="9816061at2"/>
<comment type="caution">
    <text evidence="2">The sequence shown here is derived from an EMBL/GenBank/DDBJ whole genome shotgun (WGS) entry which is preliminary data.</text>
</comment>
<feature type="transmembrane region" description="Helical" evidence="1">
    <location>
        <begin position="48"/>
        <end position="69"/>
    </location>
</feature>
<feature type="transmembrane region" description="Helical" evidence="1">
    <location>
        <begin position="12"/>
        <end position="36"/>
    </location>
</feature>
<gene>
    <name evidence="2" type="ORF">H1164_01145</name>
</gene>
<evidence type="ECO:0000256" key="1">
    <source>
        <dbReference type="SAM" id="Phobius"/>
    </source>
</evidence>
<proteinExistence type="predicted"/>
<dbReference type="RefSeq" id="WP_052153878.1">
    <property type="nucleotide sequence ID" value="NZ_JACEIP010000001.1"/>
</dbReference>
<protein>
    <submittedName>
        <fullName evidence="2">Uncharacterized protein</fullName>
    </submittedName>
</protein>
<keyword evidence="1" id="KW-0472">Membrane</keyword>
<dbReference type="EMBL" id="JACEIP010000001">
    <property type="protein sequence ID" value="MBA4541514.1"/>
    <property type="molecule type" value="Genomic_DNA"/>
</dbReference>
<reference evidence="2 3" key="1">
    <citation type="submission" date="2020-07" db="EMBL/GenBank/DDBJ databases">
        <authorList>
            <person name="Feng H."/>
        </authorList>
    </citation>
    <scope>NUCLEOTIDE SEQUENCE [LARGE SCALE GENOMIC DNA]</scope>
    <source>
        <strain evidence="3">s-11</strain>
    </source>
</reference>
<evidence type="ECO:0000313" key="2">
    <source>
        <dbReference type="EMBL" id="MBA4541514.1"/>
    </source>
</evidence>